<organism evidence="7 8">
    <name type="scientific">Romanomermis culicivorax</name>
    <name type="common">Nematode worm</name>
    <dbReference type="NCBI Taxonomy" id="13658"/>
    <lineage>
        <taxon>Eukaryota</taxon>
        <taxon>Metazoa</taxon>
        <taxon>Ecdysozoa</taxon>
        <taxon>Nematoda</taxon>
        <taxon>Enoplea</taxon>
        <taxon>Dorylaimia</taxon>
        <taxon>Mermithida</taxon>
        <taxon>Mermithoidea</taxon>
        <taxon>Mermithidae</taxon>
        <taxon>Romanomermis</taxon>
    </lineage>
</organism>
<dbReference type="CDD" id="cd14978">
    <property type="entry name" value="7tmA_FMRFamide_R-like"/>
    <property type="match status" value="1"/>
</dbReference>
<dbReference type="PANTHER" id="PTHR47023">
    <property type="entry name" value="SEX PEPTIDE RECEPTOR"/>
    <property type="match status" value="1"/>
</dbReference>
<dbReference type="InterPro" id="IPR017452">
    <property type="entry name" value="GPCR_Rhodpsn_7TM"/>
</dbReference>
<dbReference type="GO" id="GO:0008528">
    <property type="term" value="F:G protein-coupled peptide receptor activity"/>
    <property type="evidence" value="ECO:0007669"/>
    <property type="project" value="InterPro"/>
</dbReference>
<dbReference type="SUPFAM" id="SSF81321">
    <property type="entry name" value="Family A G protein-coupled receptor-like"/>
    <property type="match status" value="1"/>
</dbReference>
<dbReference type="InterPro" id="IPR019427">
    <property type="entry name" value="7TM_GPCR_serpentine_rcpt_Srw"/>
</dbReference>
<dbReference type="Pfam" id="PF10324">
    <property type="entry name" value="7TM_GPCR_Srw"/>
    <property type="match status" value="1"/>
</dbReference>
<keyword evidence="2 5" id="KW-0812">Transmembrane</keyword>
<keyword evidence="4 5" id="KW-0472">Membrane</keyword>
<dbReference type="PRINTS" id="PR00237">
    <property type="entry name" value="GPCRRHODOPSN"/>
</dbReference>
<reference evidence="8" key="1">
    <citation type="submission" date="2022-11" db="UniProtKB">
        <authorList>
            <consortium name="WormBaseParasite"/>
        </authorList>
    </citation>
    <scope>IDENTIFICATION</scope>
</reference>
<feature type="transmembrane region" description="Helical" evidence="5">
    <location>
        <begin position="137"/>
        <end position="160"/>
    </location>
</feature>
<dbReference type="Gene3D" id="1.20.1070.10">
    <property type="entry name" value="Rhodopsin 7-helix transmembrane proteins"/>
    <property type="match status" value="1"/>
</dbReference>
<accession>A0A915KN25</accession>
<proteinExistence type="predicted"/>
<protein>
    <submittedName>
        <fullName evidence="8">G-protein coupled receptors family 1 profile domain-containing protein</fullName>
    </submittedName>
</protein>
<feature type="transmembrane region" description="Helical" evidence="5">
    <location>
        <begin position="346"/>
        <end position="369"/>
    </location>
</feature>
<dbReference type="PANTHER" id="PTHR47023:SF5">
    <property type="entry name" value="SEX PEPTIDE RECEPTOR-RELATED PROTEIN 2"/>
    <property type="match status" value="1"/>
</dbReference>
<dbReference type="InterPro" id="IPR053071">
    <property type="entry name" value="GPCR1-related_rcpt"/>
</dbReference>
<evidence type="ECO:0000256" key="1">
    <source>
        <dbReference type="ARBA" id="ARBA00004370"/>
    </source>
</evidence>
<name>A0A915KN25_ROMCU</name>
<comment type="subcellular location">
    <subcellularLocation>
        <location evidence="1">Membrane</location>
    </subcellularLocation>
</comment>
<feature type="transmembrane region" description="Helical" evidence="5">
    <location>
        <begin position="189"/>
        <end position="207"/>
    </location>
</feature>
<keyword evidence="3 5" id="KW-1133">Transmembrane helix</keyword>
<dbReference type="PROSITE" id="PS50262">
    <property type="entry name" value="G_PROTEIN_RECEP_F1_2"/>
    <property type="match status" value="1"/>
</dbReference>
<feature type="transmembrane region" description="Helical" evidence="5">
    <location>
        <begin position="290"/>
        <end position="316"/>
    </location>
</feature>
<evidence type="ECO:0000259" key="6">
    <source>
        <dbReference type="PROSITE" id="PS50262"/>
    </source>
</evidence>
<dbReference type="Proteomes" id="UP000887565">
    <property type="component" value="Unplaced"/>
</dbReference>
<evidence type="ECO:0000256" key="5">
    <source>
        <dbReference type="SAM" id="Phobius"/>
    </source>
</evidence>
<dbReference type="AlphaFoldDB" id="A0A915KN25"/>
<sequence length="485" mass="56258">MTTLESQMAMPRNGTTSSTDLFLRPAQNFILSTNICSIIVDNPDRWYYDRMLQNASKYCLSPDGGNIHYDFCQGGCLSPDKAMMIQMYDLTIRWPVRFAYPIYGIVFPILLIFLVMSNIFVVVVLSKKHMISPTNTVLCYMAVADLFVGLVPAPFTFFYFTMGHFRRLEEQRRWWCYMAHYLMDVLPPIAHNSAIWLTVLLAAQRYVYIRYPQKAVKWCTISKVQKASMAILIGSLMLNCMKFYEVTFEIYGEYEFGSKNGLPNEKRLFCASFATWVQELMGKSYYPFHFWSRAIFSIILPSVVLVILNILLILSLRQAQVRRARLVCENRSREANRQKESNSTSFMLVLVVSIFLLVNLPQAFMFIIICVNEAAQLHWHFFTDEDGPTLFVMVDNMLIMVTYPLNFAIYCSTSTQFRDTFRSIFCSYVNVLATRRASSMTTYTYQKEKANNADGAAKLLVNKERMQDNDSCRYLYTFEDKPTID</sequence>
<evidence type="ECO:0000256" key="3">
    <source>
        <dbReference type="ARBA" id="ARBA00022989"/>
    </source>
</evidence>
<dbReference type="GO" id="GO:0016020">
    <property type="term" value="C:membrane"/>
    <property type="evidence" value="ECO:0007669"/>
    <property type="project" value="UniProtKB-SubCell"/>
</dbReference>
<dbReference type="InterPro" id="IPR000276">
    <property type="entry name" value="GPCR_Rhodpsn"/>
</dbReference>
<dbReference type="OMA" id="HLETAMW"/>
<evidence type="ECO:0000313" key="7">
    <source>
        <dbReference type="Proteomes" id="UP000887565"/>
    </source>
</evidence>
<feature type="transmembrane region" description="Helical" evidence="5">
    <location>
        <begin position="102"/>
        <end position="125"/>
    </location>
</feature>
<evidence type="ECO:0000256" key="2">
    <source>
        <dbReference type="ARBA" id="ARBA00022692"/>
    </source>
</evidence>
<feature type="domain" description="G-protein coupled receptors family 1 profile" evidence="6">
    <location>
        <begin position="117"/>
        <end position="410"/>
    </location>
</feature>
<feature type="transmembrane region" description="Helical" evidence="5">
    <location>
        <begin position="389"/>
        <end position="412"/>
    </location>
</feature>
<dbReference type="WBParaSite" id="nRc.2.0.1.t40247-RA">
    <property type="protein sequence ID" value="nRc.2.0.1.t40247-RA"/>
    <property type="gene ID" value="nRc.2.0.1.g40247"/>
</dbReference>
<feature type="transmembrane region" description="Helical" evidence="5">
    <location>
        <begin position="227"/>
        <end position="244"/>
    </location>
</feature>
<keyword evidence="7" id="KW-1185">Reference proteome</keyword>
<evidence type="ECO:0000256" key="4">
    <source>
        <dbReference type="ARBA" id="ARBA00023136"/>
    </source>
</evidence>
<evidence type="ECO:0000313" key="8">
    <source>
        <dbReference type="WBParaSite" id="nRc.2.0.1.t40247-RA"/>
    </source>
</evidence>